<evidence type="ECO:0000313" key="3">
    <source>
        <dbReference type="Proteomes" id="UP000198666"/>
    </source>
</evidence>
<keyword evidence="3" id="KW-1185">Reference proteome</keyword>
<dbReference type="STRING" id="361279.SAMN05421663_104315"/>
<sequence length="158" mass="17824">MPEVKGIIILCLLFTVSGCTRELEPSTYGDVIKETDPLVTLEIEIDTRTVPDEIPYLIKNQSDHSLTEGREFVIEKYDDKQEKWFQVPFREGGAHQLDAWIIEPDSQSRASVNTDVLDRSLTDGVYRLIKVLSCDGNGIVVYGEFTVENDKISKGAEQ</sequence>
<dbReference type="AlphaFoldDB" id="A0A1G6Q0U4"/>
<proteinExistence type="predicted"/>
<evidence type="ECO:0000259" key="1">
    <source>
        <dbReference type="Pfam" id="PF20251"/>
    </source>
</evidence>
<evidence type="ECO:0000313" key="2">
    <source>
        <dbReference type="EMBL" id="SDC85257.1"/>
    </source>
</evidence>
<dbReference type="Pfam" id="PF20251">
    <property type="entry name" value="Big_14"/>
    <property type="match status" value="1"/>
</dbReference>
<feature type="domain" description="Bacterial Ig-like" evidence="1">
    <location>
        <begin position="39"/>
        <end position="132"/>
    </location>
</feature>
<reference evidence="3" key="1">
    <citation type="submission" date="2016-10" db="EMBL/GenBank/DDBJ databases">
        <authorList>
            <person name="Varghese N."/>
            <person name="Submissions S."/>
        </authorList>
    </citation>
    <scope>NUCLEOTIDE SEQUENCE [LARGE SCALE GENOMIC DNA]</scope>
    <source>
        <strain evidence="3">DSM 21620</strain>
    </source>
</reference>
<dbReference type="InterPro" id="IPR046878">
    <property type="entry name" value="Big_14"/>
</dbReference>
<organism evidence="2 3">
    <name type="scientific">Terribacillus halophilus</name>
    <dbReference type="NCBI Taxonomy" id="361279"/>
    <lineage>
        <taxon>Bacteria</taxon>
        <taxon>Bacillati</taxon>
        <taxon>Bacillota</taxon>
        <taxon>Bacilli</taxon>
        <taxon>Bacillales</taxon>
        <taxon>Bacillaceae</taxon>
        <taxon>Terribacillus</taxon>
    </lineage>
</organism>
<accession>A0A1G6Q0U4</accession>
<name>A0A1G6Q0U4_9BACI</name>
<dbReference type="PROSITE" id="PS51257">
    <property type="entry name" value="PROKAR_LIPOPROTEIN"/>
    <property type="match status" value="1"/>
</dbReference>
<gene>
    <name evidence="2" type="ORF">SAMN05421663_104315</name>
</gene>
<protein>
    <recommendedName>
        <fullName evidence="1">Bacterial Ig-like domain-containing protein</fullName>
    </recommendedName>
</protein>
<dbReference type="Proteomes" id="UP000198666">
    <property type="component" value="Unassembled WGS sequence"/>
</dbReference>
<dbReference type="EMBL" id="FMZB01000004">
    <property type="protein sequence ID" value="SDC85257.1"/>
    <property type="molecule type" value="Genomic_DNA"/>
</dbReference>